<feature type="region of interest" description="Disordered" evidence="3">
    <location>
        <begin position="657"/>
        <end position="677"/>
    </location>
</feature>
<gene>
    <name evidence="5" type="ORF">D9613_011274</name>
</gene>
<feature type="region of interest" description="Disordered" evidence="3">
    <location>
        <begin position="403"/>
        <end position="442"/>
    </location>
</feature>
<feature type="compositionally biased region" description="Low complexity" evidence="3">
    <location>
        <begin position="662"/>
        <end position="673"/>
    </location>
</feature>
<evidence type="ECO:0000256" key="2">
    <source>
        <dbReference type="PROSITE-ProRule" id="PRU00192"/>
    </source>
</evidence>
<feature type="compositionally biased region" description="Polar residues" evidence="3">
    <location>
        <begin position="157"/>
        <end position="168"/>
    </location>
</feature>
<feature type="compositionally biased region" description="Low complexity" evidence="3">
    <location>
        <begin position="415"/>
        <end position="434"/>
    </location>
</feature>
<dbReference type="Proteomes" id="UP000521872">
    <property type="component" value="Unassembled WGS sequence"/>
</dbReference>
<keyword evidence="6" id="KW-1185">Reference proteome</keyword>
<feature type="region of interest" description="Disordered" evidence="3">
    <location>
        <begin position="485"/>
        <end position="508"/>
    </location>
</feature>
<dbReference type="InterPro" id="IPR001452">
    <property type="entry name" value="SH3_domain"/>
</dbReference>
<evidence type="ECO:0000259" key="4">
    <source>
        <dbReference type="PROSITE" id="PS50002"/>
    </source>
</evidence>
<evidence type="ECO:0000313" key="6">
    <source>
        <dbReference type="Proteomes" id="UP000521872"/>
    </source>
</evidence>
<reference evidence="5 6" key="1">
    <citation type="submission" date="2019-12" db="EMBL/GenBank/DDBJ databases">
        <authorList>
            <person name="Floudas D."/>
            <person name="Bentzer J."/>
            <person name="Ahren D."/>
            <person name="Johansson T."/>
            <person name="Persson P."/>
            <person name="Tunlid A."/>
        </authorList>
    </citation>
    <scope>NUCLEOTIDE SEQUENCE [LARGE SCALE GENOMIC DNA]</scope>
    <source>
        <strain evidence="5 6">CBS 102.39</strain>
    </source>
</reference>
<evidence type="ECO:0000256" key="1">
    <source>
        <dbReference type="ARBA" id="ARBA00022443"/>
    </source>
</evidence>
<protein>
    <recommendedName>
        <fullName evidence="4">SH3 domain-containing protein</fullName>
    </recommendedName>
</protein>
<name>A0A8H4VPV6_9AGAR</name>
<dbReference type="AlphaFoldDB" id="A0A8H4VPV6"/>
<feature type="compositionally biased region" description="Low complexity" evidence="3">
    <location>
        <begin position="287"/>
        <end position="303"/>
    </location>
</feature>
<keyword evidence="1 2" id="KW-0728">SH3 domain</keyword>
<accession>A0A8H4VPV6</accession>
<comment type="caution">
    <text evidence="5">The sequence shown here is derived from an EMBL/GenBank/DDBJ whole genome shotgun (WGS) entry which is preliminary data.</text>
</comment>
<feature type="region of interest" description="Disordered" evidence="3">
    <location>
        <begin position="570"/>
        <end position="606"/>
    </location>
</feature>
<feature type="domain" description="SH3" evidence="4">
    <location>
        <begin position="610"/>
        <end position="690"/>
    </location>
</feature>
<dbReference type="PROSITE" id="PS50002">
    <property type="entry name" value="SH3"/>
    <property type="match status" value="1"/>
</dbReference>
<feature type="compositionally biased region" description="Polar residues" evidence="3">
    <location>
        <begin position="234"/>
        <end position="247"/>
    </location>
</feature>
<feature type="compositionally biased region" description="Acidic residues" evidence="3">
    <location>
        <begin position="577"/>
        <end position="606"/>
    </location>
</feature>
<feature type="compositionally biased region" description="Acidic residues" evidence="3">
    <location>
        <begin position="494"/>
        <end position="508"/>
    </location>
</feature>
<feature type="compositionally biased region" description="Low complexity" evidence="3">
    <location>
        <begin position="173"/>
        <end position="192"/>
    </location>
</feature>
<feature type="region of interest" description="Disordered" evidence="3">
    <location>
        <begin position="108"/>
        <end position="376"/>
    </location>
</feature>
<evidence type="ECO:0000313" key="5">
    <source>
        <dbReference type="EMBL" id="KAF4615975.1"/>
    </source>
</evidence>
<dbReference type="EMBL" id="JAACJL010000032">
    <property type="protein sequence ID" value="KAF4615975.1"/>
    <property type="molecule type" value="Genomic_DNA"/>
</dbReference>
<feature type="compositionally biased region" description="Low complexity" evidence="3">
    <location>
        <begin position="327"/>
        <end position="357"/>
    </location>
</feature>
<organism evidence="5 6">
    <name type="scientific">Agrocybe pediades</name>
    <dbReference type="NCBI Taxonomy" id="84607"/>
    <lineage>
        <taxon>Eukaryota</taxon>
        <taxon>Fungi</taxon>
        <taxon>Dikarya</taxon>
        <taxon>Basidiomycota</taxon>
        <taxon>Agaricomycotina</taxon>
        <taxon>Agaricomycetes</taxon>
        <taxon>Agaricomycetidae</taxon>
        <taxon>Agaricales</taxon>
        <taxon>Agaricineae</taxon>
        <taxon>Strophariaceae</taxon>
        <taxon>Agrocybe</taxon>
    </lineage>
</organism>
<proteinExistence type="predicted"/>
<evidence type="ECO:0000256" key="3">
    <source>
        <dbReference type="SAM" id="MobiDB-lite"/>
    </source>
</evidence>
<sequence length="713" mass="76281">MASAVFSEPPARFKRSIGSDPLWITTKVSGVDVYWRFAQSWHSGVLAETDSLYIPLSSFIETSIQWWDFLFRFFGDLYVRFVTFFFPFLASRLSISLEGSAASASPFPSPSSSFLPPPTPGAHEFAVKPAPSSASRVNKKPGSLHPPSVEVAPPETDSITSDMSSNSAHVIKPPGSSQPPVQVQKDTTTTTTLPNPPASPALISPMTPTPSTFQRQSHLRPKLSMEYLEPPQSPAYQSNSSTSTPTKTAVPLPPADEQVKAESPPLSKIVIPDIPMDDSVSGPNGNNAPSSPAFSTFSTSSNSRPKSSAFDGSLLSNRPAPPSPAGSLSRRISTSSSASRAKSSRRSSLSRTNSLKRSSSKRDSAVASARDSPVINSHRVSIGSQLSQSFAPSPLPIPRVASFEMVPLPPPQGDSAAGAASTSSVAGESTTTTEDVPKQKKVPKDYIKVRDFGFPASDERHIGVGVDVPKPNKVTRLIRRLGGRTLSTSSVESSDGDGEEEEEEELVDTDEWVNNNLFGGRNGFGWGRIASWNVGAAARSGAGGGGMTAADVMESEKTHYPSRVELDANFLVGGGDSEGDEEEYEDDEDYDYEDDEEEEDSYADEEEEILHPGLYRAMYAFEPEGTAEMRLEEDQVVRVVGRGGGVGWAVVVDESWKSESPTNTTTTGTTTTTQPRHALVPESYLTPVKLDYEDEGRTPASAASTAAAELVAA</sequence>
<dbReference type="Gene3D" id="2.30.30.40">
    <property type="entry name" value="SH3 Domains"/>
    <property type="match status" value="1"/>
</dbReference>